<accession>A0AAD8LB12</accession>
<reference evidence="1" key="1">
    <citation type="journal article" date="2023" name="bioRxiv">
        <title>Improved chromosome-level genome assembly for marigold (Tagetes erecta).</title>
        <authorList>
            <person name="Jiang F."/>
            <person name="Yuan L."/>
            <person name="Wang S."/>
            <person name="Wang H."/>
            <person name="Xu D."/>
            <person name="Wang A."/>
            <person name="Fan W."/>
        </authorList>
    </citation>
    <scope>NUCLEOTIDE SEQUENCE</scope>
    <source>
        <strain evidence="1">WSJ</strain>
        <tissue evidence="1">Leaf</tissue>
    </source>
</reference>
<comment type="caution">
    <text evidence="1">The sequence shown here is derived from an EMBL/GenBank/DDBJ whole genome shotgun (WGS) entry which is preliminary data.</text>
</comment>
<dbReference type="GO" id="GO:0016628">
    <property type="term" value="F:oxidoreductase activity, acting on the CH-CH group of donors, NAD or NADP as acceptor"/>
    <property type="evidence" value="ECO:0007669"/>
    <property type="project" value="InterPro"/>
</dbReference>
<gene>
    <name evidence="1" type="ORF">QVD17_03290</name>
</gene>
<proteinExistence type="predicted"/>
<keyword evidence="2" id="KW-1185">Reference proteome</keyword>
<protein>
    <submittedName>
        <fullName evidence="1">Uncharacterized protein</fullName>
    </submittedName>
</protein>
<sequence>MTVDHLRAGKMRVLEDISIGLESVPSAFVGLFHGRVAIRLDSSALRPCPTFAIFRFASTSTCQMGTFNVDGLAGLPLFEICKPKKDEKVLDQLEIWFLSVDYMHLYPVFISTTVDHLRAGKMHVLEDISIGLESVPSAFVGLFHGYNIGKKIVKVLNDFEDN</sequence>
<dbReference type="EMBL" id="JAUHHV010000001">
    <property type="protein sequence ID" value="KAK1437499.1"/>
    <property type="molecule type" value="Genomic_DNA"/>
</dbReference>
<dbReference type="PANTHER" id="PTHR43205">
    <property type="entry name" value="PROSTAGLANDIN REDUCTASE"/>
    <property type="match status" value="1"/>
</dbReference>
<evidence type="ECO:0000313" key="2">
    <source>
        <dbReference type="Proteomes" id="UP001229421"/>
    </source>
</evidence>
<dbReference type="AlphaFoldDB" id="A0AAD8LB12"/>
<organism evidence="1 2">
    <name type="scientific">Tagetes erecta</name>
    <name type="common">African marigold</name>
    <dbReference type="NCBI Taxonomy" id="13708"/>
    <lineage>
        <taxon>Eukaryota</taxon>
        <taxon>Viridiplantae</taxon>
        <taxon>Streptophyta</taxon>
        <taxon>Embryophyta</taxon>
        <taxon>Tracheophyta</taxon>
        <taxon>Spermatophyta</taxon>
        <taxon>Magnoliopsida</taxon>
        <taxon>eudicotyledons</taxon>
        <taxon>Gunneridae</taxon>
        <taxon>Pentapetalae</taxon>
        <taxon>asterids</taxon>
        <taxon>campanulids</taxon>
        <taxon>Asterales</taxon>
        <taxon>Asteraceae</taxon>
        <taxon>Asteroideae</taxon>
        <taxon>Heliantheae alliance</taxon>
        <taxon>Tageteae</taxon>
        <taxon>Tagetes</taxon>
    </lineage>
</organism>
<dbReference type="PANTHER" id="PTHR43205:SF85">
    <property type="entry name" value="OXIDOREDUCTASE"/>
    <property type="match status" value="1"/>
</dbReference>
<name>A0AAD8LB12_TARER</name>
<evidence type="ECO:0000313" key="1">
    <source>
        <dbReference type="EMBL" id="KAK1437499.1"/>
    </source>
</evidence>
<dbReference type="Gene3D" id="3.90.180.10">
    <property type="entry name" value="Medium-chain alcohol dehydrogenases, catalytic domain"/>
    <property type="match status" value="1"/>
</dbReference>
<dbReference type="Gene3D" id="3.40.50.720">
    <property type="entry name" value="NAD(P)-binding Rossmann-like Domain"/>
    <property type="match status" value="1"/>
</dbReference>
<dbReference type="Proteomes" id="UP001229421">
    <property type="component" value="Unassembled WGS sequence"/>
</dbReference>
<dbReference type="InterPro" id="IPR045010">
    <property type="entry name" value="MDR_fam"/>
</dbReference>